<accession>A0A0L8FTZ2</accession>
<feature type="domain" description="MRH" evidence="10">
    <location>
        <begin position="466"/>
        <end position="567"/>
    </location>
</feature>
<dbReference type="InterPro" id="IPR039794">
    <property type="entry name" value="Gtb1-like"/>
</dbReference>
<dbReference type="InterPro" id="IPR036055">
    <property type="entry name" value="LDL_receptor-like_sf"/>
</dbReference>
<feature type="signal peptide" evidence="8">
    <location>
        <begin position="1"/>
        <end position="18"/>
    </location>
</feature>
<dbReference type="InterPro" id="IPR018247">
    <property type="entry name" value="EF_Hand_1_Ca_BS"/>
</dbReference>
<dbReference type="OMA" id="YENGQHC"/>
<dbReference type="InterPro" id="IPR009011">
    <property type="entry name" value="Man6P_isomerase_rcpt-bd_dom_sf"/>
</dbReference>
<gene>
    <name evidence="11" type="ORF">OCBIM_22007996mg</name>
</gene>
<keyword evidence="2 8" id="KW-0732">Signal</keyword>
<dbReference type="EMBL" id="KQ426525">
    <property type="protein sequence ID" value="KOF68151.1"/>
    <property type="molecule type" value="Genomic_DNA"/>
</dbReference>
<evidence type="ECO:0000259" key="9">
    <source>
        <dbReference type="PROSITE" id="PS50222"/>
    </source>
</evidence>
<dbReference type="InterPro" id="IPR036607">
    <property type="entry name" value="PRKCSH"/>
</dbReference>
<keyword evidence="5" id="KW-1015">Disulfide bond</keyword>
<evidence type="ECO:0000256" key="7">
    <source>
        <dbReference type="SAM" id="MobiDB-lite"/>
    </source>
</evidence>
<feature type="domain" description="EF-hand" evidence="9">
    <location>
        <begin position="213"/>
        <end position="248"/>
    </location>
</feature>
<dbReference type="KEGG" id="obi:106881163"/>
<evidence type="ECO:0000256" key="1">
    <source>
        <dbReference type="ARBA" id="ARBA00022387"/>
    </source>
</evidence>
<evidence type="ECO:0000259" key="10">
    <source>
        <dbReference type="PROSITE" id="PS51914"/>
    </source>
</evidence>
<keyword evidence="3" id="KW-0256">Endoplasmic reticulum</keyword>
<dbReference type="GO" id="GO:0006491">
    <property type="term" value="P:N-glycan processing"/>
    <property type="evidence" value="ECO:0007669"/>
    <property type="project" value="TreeGrafter"/>
</dbReference>
<dbReference type="Pfam" id="PF13015">
    <property type="entry name" value="PRKCSH_1"/>
    <property type="match status" value="1"/>
</dbReference>
<reference evidence="11" key="1">
    <citation type="submission" date="2015-07" db="EMBL/GenBank/DDBJ databases">
        <title>MeaNS - Measles Nucleotide Surveillance Program.</title>
        <authorList>
            <person name="Tran T."/>
            <person name="Druce J."/>
        </authorList>
    </citation>
    <scope>NUCLEOTIDE SEQUENCE</scope>
    <source>
        <strain evidence="11">UCB-OBI-ISO-001</strain>
        <tissue evidence="11">Gonad</tissue>
    </source>
</reference>
<proteinExistence type="predicted"/>
<dbReference type="PROSITE" id="PS51914">
    <property type="entry name" value="MRH"/>
    <property type="match status" value="1"/>
</dbReference>
<name>A0A0L8FTZ2_OCTBM</name>
<dbReference type="GO" id="GO:0005509">
    <property type="term" value="F:calcium ion binding"/>
    <property type="evidence" value="ECO:0007669"/>
    <property type="project" value="InterPro"/>
</dbReference>
<sequence length="579" mass="65293">MFLLKLCLIFNSFYMSKASVPRPRGVSITMASFYAGQSENFSCLDNSLVVPFNYVNDDYCDCPDGSDEPGTAACINGKFHCTNAGYIPNYIPSSRVNDGFCDCCDGTDEYSEIISCPNKCIELGKKAMEERMKVHKMQMEGFAKKQEFINEGKKAKEEKKSKLIELEALKIAAEQHKTEMEAEKNSAEGPEKLAKDTHEKAWEEEKKSLQKEKEITIAKEAFTELDSDSNQFVSVDELKSHSEFDIDSDGTVSDDEAKEYMEEATEASYDHFIEKMWPNIKEIYRKPKKLEDEVSQQEEETTTSPPVQVTPSPPLEPPQDDDDGADEDSDEDADEDDETTPEEGVDGHVQAPSPPGSHFGDLDDEDDEEEEKSDPDYDRDFEETVPLPTGDEAKKKTEEGKDKETQPQMPDYDQATKALIEAADQARSKYQDADKKVRELEKDISDVKKILDLDLGPDNEFYSLYSKCFEYTDREYTYSFCPFDRASQRSKSGGIETSLGHWGHWDGVAPDIYKSQKYDKGQNCWNGPDRSVKVHFDCGIDSELRGASEPSRCEYAFSFVTPASCAKPAPSPTTNRDEL</sequence>
<dbReference type="Gene3D" id="2.70.130.10">
    <property type="entry name" value="Mannose-6-phosphate receptor binding domain"/>
    <property type="match status" value="1"/>
</dbReference>
<feature type="chain" id="PRO_5005582579" description="Glucosidase 2 subunit beta" evidence="8">
    <location>
        <begin position="19"/>
        <end position="579"/>
    </location>
</feature>
<feature type="coiled-coil region" evidence="6">
    <location>
        <begin position="149"/>
        <end position="219"/>
    </location>
</feature>
<dbReference type="InterPro" id="IPR011992">
    <property type="entry name" value="EF-hand-dom_pair"/>
</dbReference>
<feature type="region of interest" description="Disordered" evidence="7">
    <location>
        <begin position="288"/>
        <end position="435"/>
    </location>
</feature>
<evidence type="ECO:0000256" key="3">
    <source>
        <dbReference type="ARBA" id="ARBA00022824"/>
    </source>
</evidence>
<dbReference type="PANTHER" id="PTHR12630">
    <property type="entry name" value="N-LINKED OLIGOSACCHARIDE PROCESSING"/>
    <property type="match status" value="1"/>
</dbReference>
<feature type="compositionally biased region" description="Acidic residues" evidence="7">
    <location>
        <begin position="362"/>
        <end position="383"/>
    </location>
</feature>
<dbReference type="SUPFAM" id="SSF50911">
    <property type="entry name" value="Mannose 6-phosphate receptor domain"/>
    <property type="match status" value="1"/>
</dbReference>
<keyword evidence="6" id="KW-0175">Coiled coil</keyword>
<evidence type="ECO:0000256" key="5">
    <source>
        <dbReference type="ARBA" id="ARBA00023157"/>
    </source>
</evidence>
<feature type="compositionally biased region" description="Acidic residues" evidence="7">
    <location>
        <begin position="318"/>
        <end position="344"/>
    </location>
</feature>
<dbReference type="AlphaFoldDB" id="A0A0L8FTZ2"/>
<dbReference type="InterPro" id="IPR002048">
    <property type="entry name" value="EF_hand_dom"/>
</dbReference>
<dbReference type="STRING" id="37653.A0A0L8FTZ2"/>
<evidence type="ECO:0000313" key="11">
    <source>
        <dbReference type="EMBL" id="KOF68151.1"/>
    </source>
</evidence>
<feature type="compositionally biased region" description="Basic and acidic residues" evidence="7">
    <location>
        <begin position="424"/>
        <end position="435"/>
    </location>
</feature>
<dbReference type="PROSITE" id="PS50222">
    <property type="entry name" value="EF_HAND_2"/>
    <property type="match status" value="1"/>
</dbReference>
<keyword evidence="4" id="KW-0106">Calcium</keyword>
<dbReference type="InterPro" id="IPR044865">
    <property type="entry name" value="MRH_dom"/>
</dbReference>
<dbReference type="Pfam" id="PF12999">
    <property type="entry name" value="PRKCSH-like"/>
    <property type="match status" value="1"/>
</dbReference>
<evidence type="ECO:0000256" key="4">
    <source>
        <dbReference type="ARBA" id="ARBA00022837"/>
    </source>
</evidence>
<dbReference type="PROSITE" id="PS00018">
    <property type="entry name" value="EF_HAND_1"/>
    <property type="match status" value="1"/>
</dbReference>
<evidence type="ECO:0000256" key="6">
    <source>
        <dbReference type="SAM" id="Coils"/>
    </source>
</evidence>
<feature type="compositionally biased region" description="Basic and acidic residues" evidence="7">
    <location>
        <begin position="391"/>
        <end position="405"/>
    </location>
</feature>
<evidence type="ECO:0000256" key="2">
    <source>
        <dbReference type="ARBA" id="ARBA00022729"/>
    </source>
</evidence>
<evidence type="ECO:0000256" key="8">
    <source>
        <dbReference type="SAM" id="SignalP"/>
    </source>
</evidence>
<dbReference type="GO" id="GO:0017177">
    <property type="term" value="C:glucosidase II complex"/>
    <property type="evidence" value="ECO:0007669"/>
    <property type="project" value="TreeGrafter"/>
</dbReference>
<dbReference type="OrthoDB" id="28322at2759"/>
<dbReference type="SUPFAM" id="SSF47473">
    <property type="entry name" value="EF-hand"/>
    <property type="match status" value="1"/>
</dbReference>
<dbReference type="PANTHER" id="PTHR12630:SF1">
    <property type="entry name" value="GLUCOSIDASE 2 SUBUNIT BETA"/>
    <property type="match status" value="1"/>
</dbReference>
<dbReference type="InterPro" id="IPR028146">
    <property type="entry name" value="PRKCSH_N"/>
</dbReference>
<protein>
    <recommendedName>
        <fullName evidence="1">Glucosidase 2 subunit beta</fullName>
    </recommendedName>
</protein>
<organism evidence="11">
    <name type="scientific">Octopus bimaculoides</name>
    <name type="common">California two-spotted octopus</name>
    <dbReference type="NCBI Taxonomy" id="37653"/>
    <lineage>
        <taxon>Eukaryota</taxon>
        <taxon>Metazoa</taxon>
        <taxon>Spiralia</taxon>
        <taxon>Lophotrochozoa</taxon>
        <taxon>Mollusca</taxon>
        <taxon>Cephalopoda</taxon>
        <taxon>Coleoidea</taxon>
        <taxon>Octopodiformes</taxon>
        <taxon>Octopoda</taxon>
        <taxon>Incirrata</taxon>
        <taxon>Octopodidae</taxon>
        <taxon>Octopus</taxon>
    </lineage>
</organism>
<dbReference type="SUPFAM" id="SSF57424">
    <property type="entry name" value="LDL receptor-like module"/>
    <property type="match status" value="1"/>
</dbReference>